<organism evidence="1 2">
    <name type="scientific">Brassica napus</name>
    <name type="common">Rape</name>
    <dbReference type="NCBI Taxonomy" id="3708"/>
    <lineage>
        <taxon>Eukaryota</taxon>
        <taxon>Viridiplantae</taxon>
        <taxon>Streptophyta</taxon>
        <taxon>Embryophyta</taxon>
        <taxon>Tracheophyta</taxon>
        <taxon>Spermatophyta</taxon>
        <taxon>Magnoliopsida</taxon>
        <taxon>eudicotyledons</taxon>
        <taxon>Gunneridae</taxon>
        <taxon>Pentapetalae</taxon>
        <taxon>rosids</taxon>
        <taxon>malvids</taxon>
        <taxon>Brassicales</taxon>
        <taxon>Brassicaceae</taxon>
        <taxon>Brassiceae</taxon>
        <taxon>Brassica</taxon>
    </lineage>
</organism>
<keyword evidence="2" id="KW-1185">Reference proteome</keyword>
<proteinExistence type="predicted"/>
<protein>
    <submittedName>
        <fullName evidence="1">Uncharacterized protein</fullName>
    </submittedName>
</protein>
<reference evidence="1 2" key="1">
    <citation type="submission" date="2021-05" db="EMBL/GenBank/DDBJ databases">
        <title>Genome Assembly of Synthetic Allotetraploid Brassica napus Reveals Homoeologous Exchanges between Subgenomes.</title>
        <authorList>
            <person name="Davis J.T."/>
        </authorList>
    </citation>
    <scope>NUCLEOTIDE SEQUENCE [LARGE SCALE GENOMIC DNA]</scope>
    <source>
        <strain evidence="2">cv. Da-Ae</strain>
        <tissue evidence="1">Seedling</tissue>
    </source>
</reference>
<accession>A0ABQ8DJ53</accession>
<dbReference type="SUPFAM" id="SSF52047">
    <property type="entry name" value="RNI-like"/>
    <property type="match status" value="1"/>
</dbReference>
<sequence length="90" mass="10082">GWEFDGCKFVWLSLEAIPVLSNHKSLEKLLLERCMRLVEISRSVGILNFENITSMGLYYTKLAGLLVDVSGQKHLEKLVLSSCSNLSVLP</sequence>
<dbReference type="InterPro" id="IPR032675">
    <property type="entry name" value="LRR_dom_sf"/>
</dbReference>
<dbReference type="Proteomes" id="UP000824890">
    <property type="component" value="Unassembled WGS sequence"/>
</dbReference>
<name>A0ABQ8DJ53_BRANA</name>
<feature type="non-terminal residue" evidence="1">
    <location>
        <position position="1"/>
    </location>
</feature>
<gene>
    <name evidence="1" type="ORF">HID58_015116</name>
</gene>
<evidence type="ECO:0000313" key="2">
    <source>
        <dbReference type="Proteomes" id="UP000824890"/>
    </source>
</evidence>
<evidence type="ECO:0000313" key="1">
    <source>
        <dbReference type="EMBL" id="KAH0929389.1"/>
    </source>
</evidence>
<comment type="caution">
    <text evidence="1">The sequence shown here is derived from an EMBL/GenBank/DDBJ whole genome shotgun (WGS) entry which is preliminary data.</text>
</comment>
<dbReference type="Gene3D" id="3.80.10.10">
    <property type="entry name" value="Ribonuclease Inhibitor"/>
    <property type="match status" value="1"/>
</dbReference>
<dbReference type="EMBL" id="JAGKQM010000004">
    <property type="protein sequence ID" value="KAH0929389.1"/>
    <property type="molecule type" value="Genomic_DNA"/>
</dbReference>